<comment type="caution">
    <text evidence="1">The sequence shown here is derived from an EMBL/GenBank/DDBJ whole genome shotgun (WGS) entry which is preliminary data.</text>
</comment>
<keyword evidence="2" id="KW-1185">Reference proteome</keyword>
<evidence type="ECO:0000313" key="1">
    <source>
        <dbReference type="EMBL" id="CAA2959670.1"/>
    </source>
</evidence>
<evidence type="ECO:0000313" key="2">
    <source>
        <dbReference type="Proteomes" id="UP000594638"/>
    </source>
</evidence>
<dbReference type="EMBL" id="CACTIH010000339">
    <property type="protein sequence ID" value="CAA2959670.1"/>
    <property type="molecule type" value="Genomic_DNA"/>
</dbReference>
<accession>A0A8S0Q0G2</accession>
<organism evidence="1 2">
    <name type="scientific">Olea europaea subsp. europaea</name>
    <dbReference type="NCBI Taxonomy" id="158383"/>
    <lineage>
        <taxon>Eukaryota</taxon>
        <taxon>Viridiplantae</taxon>
        <taxon>Streptophyta</taxon>
        <taxon>Embryophyta</taxon>
        <taxon>Tracheophyta</taxon>
        <taxon>Spermatophyta</taxon>
        <taxon>Magnoliopsida</taxon>
        <taxon>eudicotyledons</taxon>
        <taxon>Gunneridae</taxon>
        <taxon>Pentapetalae</taxon>
        <taxon>asterids</taxon>
        <taxon>lamiids</taxon>
        <taxon>Lamiales</taxon>
        <taxon>Oleaceae</taxon>
        <taxon>Oleeae</taxon>
        <taxon>Olea</taxon>
    </lineage>
</organism>
<proteinExistence type="predicted"/>
<gene>
    <name evidence="1" type="ORF">OLEA9_A067114</name>
</gene>
<dbReference type="Gramene" id="OE9A067114T1">
    <property type="protein sequence ID" value="OE9A067114C1"/>
    <property type="gene ID" value="OE9A067114"/>
</dbReference>
<feature type="non-terminal residue" evidence="1">
    <location>
        <position position="54"/>
    </location>
</feature>
<dbReference type="AlphaFoldDB" id="A0A8S0Q0G2"/>
<name>A0A8S0Q0G2_OLEEU</name>
<dbReference type="Proteomes" id="UP000594638">
    <property type="component" value="Unassembled WGS sequence"/>
</dbReference>
<reference evidence="1 2" key="1">
    <citation type="submission" date="2019-12" db="EMBL/GenBank/DDBJ databases">
        <authorList>
            <person name="Alioto T."/>
            <person name="Alioto T."/>
            <person name="Gomez Garrido J."/>
        </authorList>
    </citation>
    <scope>NUCLEOTIDE SEQUENCE [LARGE SCALE GENOMIC DNA]</scope>
</reference>
<protein>
    <submittedName>
        <fullName evidence="1">Uncharacterized protein</fullName>
    </submittedName>
</protein>
<sequence length="54" mass="6510">MVLCCSLCRVSGVEVPVEVVAAWCWCWCWCWCWWQRSGDYGYGDRVFFSYLDIW</sequence>